<dbReference type="AlphaFoldDB" id="A0A5S9PGB1"/>
<protein>
    <submittedName>
        <fullName evidence="1">Uncharacterized protein</fullName>
    </submittedName>
</protein>
<gene>
    <name evidence="1" type="ORF">DPBNPPHM_04040</name>
</gene>
<name>A0A5S9PGB1_9GAMM</name>
<dbReference type="Proteomes" id="UP000434580">
    <property type="component" value="Unassembled WGS sequence"/>
</dbReference>
<accession>A0A5S9PGB1</accession>
<evidence type="ECO:0000313" key="2">
    <source>
        <dbReference type="Proteomes" id="UP000434580"/>
    </source>
</evidence>
<organism evidence="1 2">
    <name type="scientific">BD1-7 clade bacterium</name>
    <dbReference type="NCBI Taxonomy" id="2029982"/>
    <lineage>
        <taxon>Bacteria</taxon>
        <taxon>Pseudomonadati</taxon>
        <taxon>Pseudomonadota</taxon>
        <taxon>Gammaproteobacteria</taxon>
        <taxon>Cellvibrionales</taxon>
        <taxon>Spongiibacteraceae</taxon>
        <taxon>BD1-7 clade</taxon>
    </lineage>
</organism>
<reference evidence="1 2" key="1">
    <citation type="submission" date="2019-11" db="EMBL/GenBank/DDBJ databases">
        <authorList>
            <person name="Holert J."/>
        </authorList>
    </citation>
    <scope>NUCLEOTIDE SEQUENCE [LARGE SCALE GENOMIC DNA]</scope>
    <source>
        <strain evidence="1">BC5_2</strain>
    </source>
</reference>
<proteinExistence type="predicted"/>
<sequence length="99" mass="11650">MKNMAYTEAEKSLITDLLRMLDELSISLDRIGENPKAYPAFRKVKNIVESRDSKGMKNVKKHLMMDFRMIDDRQLDDPRTNSILKEIYSHVSEHRMFSS</sequence>
<evidence type="ECO:0000313" key="1">
    <source>
        <dbReference type="EMBL" id="CAA0102825.1"/>
    </source>
</evidence>
<dbReference type="EMBL" id="CACSII010000011">
    <property type="protein sequence ID" value="CAA0102825.1"/>
    <property type="molecule type" value="Genomic_DNA"/>
</dbReference>